<keyword evidence="2" id="KW-0238">DNA-binding</keyword>
<feature type="transmembrane region" description="Helical" evidence="4">
    <location>
        <begin position="294"/>
        <end position="314"/>
    </location>
</feature>
<sequence>MRRKVFHLWLYSYLIILFIPILITTTVLVYSQKMLDSEVNRTNDALLHQVRQAVDNQINDIRRMGTQLANDPKVLSYYSRYNYDRPDVKLLGNELISSLRSYTVANGTISDIYLFDKRKHYALTTSTYLSGEELYRRFRQTYRPVDDFTYEQWLTWLDGSGKGAFRSLNTGTDGAKGLLVYTQSLPIQQTQEPPAVLVILLKQERLISQIESISQGLIYIMDDRNRSILATGSSADVTEIDLNDFPEDHGFQNVSIGGEKAAATYISSSDTGWKYVSVVPLSIYAEKVTMLKRLIAVSFLLCIGLGGGFVYWFTHRNYRPIRHMIDMVSTKVKSNIERGGNEFSMLQRFISESAAFEEEARRKMREHEKTGVNHILGRLLKGKFDMSVSPSQVFDMLDIRFESDRFVVLLVQIEDYEKLFSQPADLIPEQKLHFLYLMVTNIFEEMLGERYKVYFSEVDGMIACVVNIRDECEVASKEDIFQAVREAQATLSNGFLVQMSIGISDIHSRQASIPKCYGEALEALGYKFVLGPNQVISHGMIQSPRHNIDYSLELERQLINFIATGNYEEAGSLLHRILLQNFTGGTLSNQFGKLLMFELAGTMLKAVEQVQIGNEEMIARKNNFIMQVAECGTFVEMEKMSLSFLRNVCDYIQDKKKSHNSLLKDRILDYVHEHVTDTKLSLTDISLAFNMNPTYLSRFFKEQTGENLVDYVNQSRILLAKQLLRSTSASLNEISEQVGFASSQSLIRVFKKYEGITPGQFRTQHHAG</sequence>
<dbReference type="GO" id="GO:0043565">
    <property type="term" value="F:sequence-specific DNA binding"/>
    <property type="evidence" value="ECO:0007669"/>
    <property type="project" value="InterPro"/>
</dbReference>
<keyword evidence="4" id="KW-0472">Membrane</keyword>
<keyword evidence="4" id="KW-0812">Transmembrane</keyword>
<feature type="domain" description="HTH araC/xylS-type" evidence="5">
    <location>
        <begin position="665"/>
        <end position="764"/>
    </location>
</feature>
<dbReference type="InterPro" id="IPR009057">
    <property type="entry name" value="Homeodomain-like_sf"/>
</dbReference>
<evidence type="ECO:0000256" key="3">
    <source>
        <dbReference type="ARBA" id="ARBA00023163"/>
    </source>
</evidence>
<evidence type="ECO:0000313" key="6">
    <source>
        <dbReference type="EMBL" id="TYA14725.1"/>
    </source>
</evidence>
<dbReference type="RefSeq" id="WP_148450319.1">
    <property type="nucleotide sequence ID" value="NZ_VSDO01000001.1"/>
</dbReference>
<proteinExistence type="predicted"/>
<dbReference type="InterPro" id="IPR018062">
    <property type="entry name" value="HTH_AraC-typ_CS"/>
</dbReference>
<dbReference type="PROSITE" id="PS01124">
    <property type="entry name" value="HTH_ARAC_FAMILY_2"/>
    <property type="match status" value="1"/>
</dbReference>
<name>A0A5D0D210_9BACL</name>
<dbReference type="PANTHER" id="PTHR43280:SF2">
    <property type="entry name" value="HTH-TYPE TRANSCRIPTIONAL REGULATOR EXSA"/>
    <property type="match status" value="1"/>
</dbReference>
<dbReference type="PANTHER" id="PTHR43280">
    <property type="entry name" value="ARAC-FAMILY TRANSCRIPTIONAL REGULATOR"/>
    <property type="match status" value="1"/>
</dbReference>
<dbReference type="GO" id="GO:0003700">
    <property type="term" value="F:DNA-binding transcription factor activity"/>
    <property type="evidence" value="ECO:0007669"/>
    <property type="project" value="InterPro"/>
</dbReference>
<evidence type="ECO:0000313" key="7">
    <source>
        <dbReference type="Proteomes" id="UP000325218"/>
    </source>
</evidence>
<accession>A0A5D0D210</accession>
<dbReference type="Pfam" id="PF12833">
    <property type="entry name" value="HTH_18"/>
    <property type="match status" value="1"/>
</dbReference>
<dbReference type="SUPFAM" id="SSF46689">
    <property type="entry name" value="Homeodomain-like"/>
    <property type="match status" value="2"/>
</dbReference>
<dbReference type="Gene3D" id="1.10.10.60">
    <property type="entry name" value="Homeodomain-like"/>
    <property type="match status" value="2"/>
</dbReference>
<dbReference type="OrthoDB" id="2515823at2"/>
<dbReference type="AlphaFoldDB" id="A0A5D0D210"/>
<dbReference type="Proteomes" id="UP000325218">
    <property type="component" value="Unassembled WGS sequence"/>
</dbReference>
<evidence type="ECO:0000256" key="1">
    <source>
        <dbReference type="ARBA" id="ARBA00023015"/>
    </source>
</evidence>
<protein>
    <submittedName>
        <fullName evidence="6">AraC family transcriptional regulator</fullName>
    </submittedName>
</protein>
<keyword evidence="3" id="KW-0804">Transcription</keyword>
<keyword evidence="1" id="KW-0805">Transcription regulation</keyword>
<comment type="caution">
    <text evidence="6">The sequence shown here is derived from an EMBL/GenBank/DDBJ whole genome shotgun (WGS) entry which is preliminary data.</text>
</comment>
<organism evidence="6 7">
    <name type="scientific">Paenibacillus faecis</name>
    <dbReference type="NCBI Taxonomy" id="862114"/>
    <lineage>
        <taxon>Bacteria</taxon>
        <taxon>Bacillati</taxon>
        <taxon>Bacillota</taxon>
        <taxon>Bacilli</taxon>
        <taxon>Bacillales</taxon>
        <taxon>Paenibacillaceae</taxon>
        <taxon>Paenibacillus</taxon>
    </lineage>
</organism>
<reference evidence="6 7" key="1">
    <citation type="submission" date="2019-08" db="EMBL/GenBank/DDBJ databases">
        <title>Genome sequencing of Paenibacillus faecis DSM 23593(T).</title>
        <authorList>
            <person name="Kook J.-K."/>
            <person name="Park S.-N."/>
            <person name="Lim Y.K."/>
        </authorList>
    </citation>
    <scope>NUCLEOTIDE SEQUENCE [LARGE SCALE GENOMIC DNA]</scope>
    <source>
        <strain evidence="6 7">DSM 23593</strain>
    </source>
</reference>
<evidence type="ECO:0000259" key="5">
    <source>
        <dbReference type="PROSITE" id="PS01124"/>
    </source>
</evidence>
<dbReference type="InterPro" id="IPR018060">
    <property type="entry name" value="HTH_AraC"/>
</dbReference>
<evidence type="ECO:0000256" key="4">
    <source>
        <dbReference type="SAM" id="Phobius"/>
    </source>
</evidence>
<dbReference type="EMBL" id="VSDO01000001">
    <property type="protein sequence ID" value="TYA14725.1"/>
    <property type="molecule type" value="Genomic_DNA"/>
</dbReference>
<keyword evidence="4" id="KW-1133">Transmembrane helix</keyword>
<dbReference type="PROSITE" id="PS00041">
    <property type="entry name" value="HTH_ARAC_FAMILY_1"/>
    <property type="match status" value="1"/>
</dbReference>
<gene>
    <name evidence="6" type="ORF">FRY98_03340</name>
</gene>
<keyword evidence="7" id="KW-1185">Reference proteome</keyword>
<dbReference type="SMART" id="SM00342">
    <property type="entry name" value="HTH_ARAC"/>
    <property type="match status" value="1"/>
</dbReference>
<evidence type="ECO:0000256" key="2">
    <source>
        <dbReference type="ARBA" id="ARBA00023125"/>
    </source>
</evidence>
<feature type="transmembrane region" description="Helical" evidence="4">
    <location>
        <begin position="6"/>
        <end position="31"/>
    </location>
</feature>